<keyword evidence="3" id="KW-0223">Dioxygenase</keyword>
<keyword evidence="4" id="KW-1185">Reference proteome</keyword>
<protein>
    <submittedName>
        <fullName evidence="3">Glyoxalase/Bleomycin resistance protein/Dihydroxybiphenyl dioxygenase</fullName>
    </submittedName>
</protein>
<dbReference type="Proteomes" id="UP000244855">
    <property type="component" value="Unassembled WGS sequence"/>
</dbReference>
<dbReference type="InterPro" id="IPR004360">
    <property type="entry name" value="Glyas_Fos-R_dOase_dom"/>
</dbReference>
<name>A0A2V1E373_9PLEO</name>
<evidence type="ECO:0000259" key="2">
    <source>
        <dbReference type="PROSITE" id="PS51819"/>
    </source>
</evidence>
<feature type="non-terminal residue" evidence="3">
    <location>
        <position position="178"/>
    </location>
</feature>
<dbReference type="PANTHER" id="PTHR21366">
    <property type="entry name" value="GLYOXALASE FAMILY PROTEIN"/>
    <property type="match status" value="1"/>
</dbReference>
<dbReference type="OrthoDB" id="5371818at2759"/>
<evidence type="ECO:0000313" key="3">
    <source>
        <dbReference type="EMBL" id="PVI04901.1"/>
    </source>
</evidence>
<dbReference type="PROSITE" id="PS51819">
    <property type="entry name" value="VOC"/>
    <property type="match status" value="1"/>
</dbReference>
<organism evidence="3 4">
    <name type="scientific">Periconia macrospinosa</name>
    <dbReference type="NCBI Taxonomy" id="97972"/>
    <lineage>
        <taxon>Eukaryota</taxon>
        <taxon>Fungi</taxon>
        <taxon>Dikarya</taxon>
        <taxon>Ascomycota</taxon>
        <taxon>Pezizomycotina</taxon>
        <taxon>Dothideomycetes</taxon>
        <taxon>Pleosporomycetidae</taxon>
        <taxon>Pleosporales</taxon>
        <taxon>Massarineae</taxon>
        <taxon>Periconiaceae</taxon>
        <taxon>Periconia</taxon>
    </lineage>
</organism>
<dbReference type="PANTHER" id="PTHR21366:SF14">
    <property type="entry name" value="GLYOXALASE DOMAIN-CONTAINING PROTEIN 5"/>
    <property type="match status" value="1"/>
</dbReference>
<evidence type="ECO:0000313" key="4">
    <source>
        <dbReference type="Proteomes" id="UP000244855"/>
    </source>
</evidence>
<gene>
    <name evidence="3" type="ORF">DM02DRAFT_503850</name>
</gene>
<dbReference type="EMBL" id="KZ805318">
    <property type="protein sequence ID" value="PVI04901.1"/>
    <property type="molecule type" value="Genomic_DNA"/>
</dbReference>
<feature type="domain" description="VOC" evidence="2">
    <location>
        <begin position="3"/>
        <end position="122"/>
    </location>
</feature>
<dbReference type="AlphaFoldDB" id="A0A2V1E373"/>
<dbReference type="InterPro" id="IPR037523">
    <property type="entry name" value="VOC_core"/>
</dbReference>
<dbReference type="Pfam" id="PF00903">
    <property type="entry name" value="Glyoxalase"/>
    <property type="match status" value="1"/>
</dbReference>
<proteinExistence type="inferred from homology"/>
<dbReference type="InterPro" id="IPR050383">
    <property type="entry name" value="GlyoxalaseI/FosfomycinResist"/>
</dbReference>
<reference evidence="3 4" key="1">
    <citation type="journal article" date="2018" name="Sci. Rep.">
        <title>Comparative genomics provides insights into the lifestyle and reveals functional heterogeneity of dark septate endophytic fungi.</title>
        <authorList>
            <person name="Knapp D.G."/>
            <person name="Nemeth J.B."/>
            <person name="Barry K."/>
            <person name="Hainaut M."/>
            <person name="Henrissat B."/>
            <person name="Johnson J."/>
            <person name="Kuo A."/>
            <person name="Lim J.H.P."/>
            <person name="Lipzen A."/>
            <person name="Nolan M."/>
            <person name="Ohm R.A."/>
            <person name="Tamas L."/>
            <person name="Grigoriev I.V."/>
            <person name="Spatafora J.W."/>
            <person name="Nagy L.G."/>
            <person name="Kovacs G.M."/>
        </authorList>
    </citation>
    <scope>NUCLEOTIDE SEQUENCE [LARGE SCALE GENOMIC DNA]</scope>
    <source>
        <strain evidence="3 4">DSE2036</strain>
    </source>
</reference>
<dbReference type="InterPro" id="IPR029068">
    <property type="entry name" value="Glyas_Bleomycin-R_OHBP_Dase"/>
</dbReference>
<evidence type="ECO:0000256" key="1">
    <source>
        <dbReference type="ARBA" id="ARBA00010363"/>
    </source>
</evidence>
<dbReference type="GO" id="GO:0051213">
    <property type="term" value="F:dioxygenase activity"/>
    <property type="evidence" value="ECO:0007669"/>
    <property type="project" value="UniProtKB-KW"/>
</dbReference>
<accession>A0A2V1E373</accession>
<sequence>PTKLAHIVLRTKNHATMSSFYKTFLGAHAAHEEPGHLAFLTYDEEHHRIALIALPDSYPDRDPKAVGLEHFAFTFASLRDLVTAYQQRKERGIVPKWCINHGPTMSMYYTDPDGNRIETQVDSMTAEEANEYIKSDQFKNNPIGVEFDPDEIAERLDRGELEADIMKLAETAPRGMET</sequence>
<keyword evidence="3" id="KW-0560">Oxidoreductase</keyword>
<feature type="non-terminal residue" evidence="3">
    <location>
        <position position="1"/>
    </location>
</feature>
<dbReference type="Gene3D" id="3.10.180.10">
    <property type="entry name" value="2,3-Dihydroxybiphenyl 1,2-Dioxygenase, domain 1"/>
    <property type="match status" value="1"/>
</dbReference>
<comment type="similarity">
    <text evidence="1">Belongs to the glyoxalase I family.</text>
</comment>
<dbReference type="SUPFAM" id="SSF54593">
    <property type="entry name" value="Glyoxalase/Bleomycin resistance protein/Dihydroxybiphenyl dioxygenase"/>
    <property type="match status" value="1"/>
</dbReference>